<comment type="caution">
    <text evidence="2">The sequence shown here is derived from an EMBL/GenBank/DDBJ whole genome shotgun (WGS) entry which is preliminary data.</text>
</comment>
<gene>
    <name evidence="2" type="ORF">HYFRA_00001917</name>
</gene>
<proteinExistence type="predicted"/>
<reference evidence="2" key="1">
    <citation type="submission" date="2021-07" db="EMBL/GenBank/DDBJ databases">
        <authorList>
            <person name="Durling M."/>
        </authorList>
    </citation>
    <scope>NUCLEOTIDE SEQUENCE</scope>
</reference>
<evidence type="ECO:0000256" key="1">
    <source>
        <dbReference type="SAM" id="Phobius"/>
    </source>
</evidence>
<keyword evidence="3" id="KW-1185">Reference proteome</keyword>
<protein>
    <recommendedName>
        <fullName evidence="4">MARVEL domain-containing protein</fullName>
    </recommendedName>
</protein>
<name>A0A9N9KMP9_9HELO</name>
<accession>A0A9N9KMP9</accession>
<dbReference type="EMBL" id="CAJVRL010000001">
    <property type="protein sequence ID" value="CAG8948795.1"/>
    <property type="molecule type" value="Genomic_DNA"/>
</dbReference>
<dbReference type="Proteomes" id="UP000696280">
    <property type="component" value="Unassembled WGS sequence"/>
</dbReference>
<evidence type="ECO:0000313" key="2">
    <source>
        <dbReference type="EMBL" id="CAG8948795.1"/>
    </source>
</evidence>
<evidence type="ECO:0000313" key="3">
    <source>
        <dbReference type="Proteomes" id="UP000696280"/>
    </source>
</evidence>
<feature type="transmembrane region" description="Helical" evidence="1">
    <location>
        <begin position="20"/>
        <end position="40"/>
    </location>
</feature>
<keyword evidence="1" id="KW-0812">Transmembrane</keyword>
<keyword evidence="1" id="KW-0472">Membrane</keyword>
<dbReference type="OrthoDB" id="5363290at2759"/>
<evidence type="ECO:0008006" key="4">
    <source>
        <dbReference type="Google" id="ProtNLM"/>
    </source>
</evidence>
<dbReference type="PANTHER" id="PTHR42083">
    <property type="entry name" value="MARVEL DOMAIN-CONTAINING PROTEIN"/>
    <property type="match status" value="1"/>
</dbReference>
<dbReference type="AlphaFoldDB" id="A0A9N9KMP9"/>
<organism evidence="2 3">
    <name type="scientific">Hymenoscyphus fraxineus</name>
    <dbReference type="NCBI Taxonomy" id="746836"/>
    <lineage>
        <taxon>Eukaryota</taxon>
        <taxon>Fungi</taxon>
        <taxon>Dikarya</taxon>
        <taxon>Ascomycota</taxon>
        <taxon>Pezizomycotina</taxon>
        <taxon>Leotiomycetes</taxon>
        <taxon>Helotiales</taxon>
        <taxon>Helotiaceae</taxon>
        <taxon>Hymenoscyphus</taxon>
    </lineage>
</organism>
<dbReference type="PANTHER" id="PTHR42083:SF1">
    <property type="entry name" value="MARVEL DOMAIN-CONTAINING PROTEIN"/>
    <property type="match status" value="1"/>
</dbReference>
<keyword evidence="1" id="KW-1133">Transmembrane helix</keyword>
<feature type="transmembrane region" description="Helical" evidence="1">
    <location>
        <begin position="52"/>
        <end position="71"/>
    </location>
</feature>
<feature type="transmembrane region" description="Helical" evidence="1">
    <location>
        <begin position="77"/>
        <end position="98"/>
    </location>
</feature>
<feature type="transmembrane region" description="Helical" evidence="1">
    <location>
        <begin position="119"/>
        <end position="142"/>
    </location>
</feature>
<sequence>MGFIPSFQFPPIYYAHTSYRLLQLVLGLTVIGLYGIDLHKANSVGKYSDAKWVYAIVVSSLSAATALFYAIPRFHRIPFIFAWDSILFILWIALFGLFGKMYIKENPEGNKGIRRMKNAVWVDLANACLWFISALGMAAYWFKFRGMRTKWTGRATV</sequence>